<accession>H2BTS3</accession>
<dbReference type="HOGENOM" id="CLU_2953992_0_0_10"/>
<feature type="region of interest" description="Disordered" evidence="1">
    <location>
        <begin position="1"/>
        <end position="59"/>
    </location>
</feature>
<gene>
    <name evidence="2" type="ORF">Gilli_2056</name>
</gene>
<sequence>MQFQQTHQRMKDTHAQMQQQVEAKGINNPDLLEEHAQHEVKSSGRLLYPQSHPNGNPDR</sequence>
<reference evidence="3" key="1">
    <citation type="journal article" date="2012" name="Stand. Genomic Sci.">
        <title>Genome sequence of the Antarctic rhodopsins-containing flavobacterium Gillisia limnaea type strain (R-8282(T)).</title>
        <authorList>
            <person name="Riedel T."/>
            <person name="Held B."/>
            <person name="Nolan M."/>
            <person name="Lucas S."/>
            <person name="Lapidus A."/>
            <person name="Tice H."/>
            <person name="Del Rio T.G."/>
            <person name="Cheng J.F."/>
            <person name="Han C."/>
            <person name="Tapia R."/>
            <person name="Goodwin L.A."/>
            <person name="Pitluck S."/>
            <person name="Liolios K."/>
            <person name="Mavromatis K."/>
            <person name="Pagani I."/>
            <person name="Ivanova N."/>
            <person name="Mikhailova N."/>
            <person name="Pati A."/>
            <person name="Chen A."/>
            <person name="Palaniappan K."/>
            <person name="Land M."/>
            <person name="Rohde M."/>
            <person name="Tindall B.J."/>
            <person name="Detter J.C."/>
            <person name="Goker M."/>
            <person name="Bristow J."/>
            <person name="Eisen J.A."/>
            <person name="Markowitz V."/>
            <person name="Hugenholtz P."/>
            <person name="Kyrpides N.C."/>
            <person name="Klenk H.P."/>
            <person name="Woyke T."/>
        </authorList>
    </citation>
    <scope>NUCLEOTIDE SEQUENCE [LARGE SCALE GENOMIC DNA]</scope>
    <source>
        <strain evidence="3">DSM 15749 / LMG 21470 / R-8282</strain>
    </source>
</reference>
<evidence type="ECO:0000313" key="3">
    <source>
        <dbReference type="Proteomes" id="UP000003844"/>
    </source>
</evidence>
<protein>
    <submittedName>
        <fullName evidence="2">Uncharacterized protein</fullName>
    </submittedName>
</protein>
<dbReference type="AlphaFoldDB" id="H2BTS3"/>
<dbReference type="EMBL" id="JH594606">
    <property type="protein sequence ID" value="EHQ02693.1"/>
    <property type="molecule type" value="Genomic_DNA"/>
</dbReference>
<proteinExistence type="predicted"/>
<dbReference type="Proteomes" id="UP000003844">
    <property type="component" value="Unassembled WGS sequence"/>
</dbReference>
<feature type="compositionally biased region" description="Basic and acidic residues" evidence="1">
    <location>
        <begin position="32"/>
        <end position="42"/>
    </location>
</feature>
<evidence type="ECO:0000313" key="2">
    <source>
        <dbReference type="EMBL" id="EHQ02693.1"/>
    </source>
</evidence>
<keyword evidence="3" id="KW-1185">Reference proteome</keyword>
<organism evidence="2 3">
    <name type="scientific">Gillisia limnaea (strain DSM 15749 / LMG 21470 / R-8282)</name>
    <dbReference type="NCBI Taxonomy" id="865937"/>
    <lineage>
        <taxon>Bacteria</taxon>
        <taxon>Pseudomonadati</taxon>
        <taxon>Bacteroidota</taxon>
        <taxon>Flavobacteriia</taxon>
        <taxon>Flavobacteriales</taxon>
        <taxon>Flavobacteriaceae</taxon>
        <taxon>Gillisia</taxon>
    </lineage>
</organism>
<name>H2BTS3_GILLR</name>
<evidence type="ECO:0000256" key="1">
    <source>
        <dbReference type="SAM" id="MobiDB-lite"/>
    </source>
</evidence>